<gene>
    <name evidence="1" type="ORF">ACIGXA_37170</name>
</gene>
<evidence type="ECO:0000313" key="2">
    <source>
        <dbReference type="Proteomes" id="UP001614394"/>
    </source>
</evidence>
<dbReference type="EMBL" id="JBITYG010000016">
    <property type="protein sequence ID" value="MFI9106152.1"/>
    <property type="molecule type" value="Genomic_DNA"/>
</dbReference>
<evidence type="ECO:0008006" key="3">
    <source>
        <dbReference type="Google" id="ProtNLM"/>
    </source>
</evidence>
<protein>
    <recommendedName>
        <fullName evidence="3">Integrase</fullName>
    </recommendedName>
</protein>
<organism evidence="1 2">
    <name type="scientific">Streptomyces fildesensis</name>
    <dbReference type="NCBI Taxonomy" id="375757"/>
    <lineage>
        <taxon>Bacteria</taxon>
        <taxon>Bacillati</taxon>
        <taxon>Actinomycetota</taxon>
        <taxon>Actinomycetes</taxon>
        <taxon>Kitasatosporales</taxon>
        <taxon>Streptomycetaceae</taxon>
        <taxon>Streptomyces</taxon>
    </lineage>
</organism>
<evidence type="ECO:0000313" key="1">
    <source>
        <dbReference type="EMBL" id="MFI9106152.1"/>
    </source>
</evidence>
<dbReference type="Proteomes" id="UP001614394">
    <property type="component" value="Unassembled WGS sequence"/>
</dbReference>
<reference evidence="1 2" key="1">
    <citation type="submission" date="2024-10" db="EMBL/GenBank/DDBJ databases">
        <title>The Natural Products Discovery Center: Release of the First 8490 Sequenced Strains for Exploring Actinobacteria Biosynthetic Diversity.</title>
        <authorList>
            <person name="Kalkreuter E."/>
            <person name="Kautsar S.A."/>
            <person name="Yang D."/>
            <person name="Bader C.D."/>
            <person name="Teijaro C.N."/>
            <person name="Fluegel L."/>
            <person name="Davis C.M."/>
            <person name="Simpson J.R."/>
            <person name="Lauterbach L."/>
            <person name="Steele A.D."/>
            <person name="Gui C."/>
            <person name="Meng S."/>
            <person name="Li G."/>
            <person name="Viehrig K."/>
            <person name="Ye F."/>
            <person name="Su P."/>
            <person name="Kiefer A.F."/>
            <person name="Nichols A."/>
            <person name="Cepeda A.J."/>
            <person name="Yan W."/>
            <person name="Fan B."/>
            <person name="Jiang Y."/>
            <person name="Adhikari A."/>
            <person name="Zheng C.-J."/>
            <person name="Schuster L."/>
            <person name="Cowan T.M."/>
            <person name="Smanski M.J."/>
            <person name="Chevrette M.G."/>
            <person name="De Carvalho L.P.S."/>
            <person name="Shen B."/>
        </authorList>
    </citation>
    <scope>NUCLEOTIDE SEQUENCE [LARGE SCALE GENOMIC DNA]</scope>
    <source>
        <strain evidence="1 2">NPDC053399</strain>
    </source>
</reference>
<dbReference type="RefSeq" id="WP_399657412.1">
    <property type="nucleotide sequence ID" value="NZ_JBITYG010000016.1"/>
</dbReference>
<comment type="caution">
    <text evidence="1">The sequence shown here is derived from an EMBL/GenBank/DDBJ whole genome shotgun (WGS) entry which is preliminary data.</text>
</comment>
<accession>A0ABW8CK21</accession>
<name>A0ABW8CK21_9ACTN</name>
<keyword evidence="2" id="KW-1185">Reference proteome</keyword>
<proteinExistence type="predicted"/>
<sequence length="143" mass="16640">MAVYDEALILIHRIAHDRGEMLRTGILPERRNPRTDRADITPVLAKLEIYGSDQLLAAHEKTFEAMREWINAWGIWKTQEETNPRRSDRDPLWVIVTEGVRRAEEADRRFVELLRAEARADGHGKRKGVRFWNRTGGPTRDAQ</sequence>